<dbReference type="PROSITE" id="PS50878">
    <property type="entry name" value="RT_POL"/>
    <property type="match status" value="1"/>
</dbReference>
<evidence type="ECO:0000313" key="2">
    <source>
        <dbReference type="EMBL" id="VDL95591.1"/>
    </source>
</evidence>
<reference evidence="2 3" key="2">
    <citation type="submission" date="2018-11" db="EMBL/GenBank/DDBJ databases">
        <authorList>
            <consortium name="Pathogen Informatics"/>
        </authorList>
    </citation>
    <scope>NUCLEOTIDE SEQUENCE [LARGE SCALE GENOMIC DNA]</scope>
    <source>
        <strain evidence="2 3">NST_G2</strain>
    </source>
</reference>
<dbReference type="CDD" id="cd01650">
    <property type="entry name" value="RT_nLTR_like"/>
    <property type="match status" value="1"/>
</dbReference>
<reference evidence="4" key="1">
    <citation type="submission" date="2016-06" db="UniProtKB">
        <authorList>
            <consortium name="WormBaseParasite"/>
        </authorList>
    </citation>
    <scope>IDENTIFICATION</scope>
</reference>
<evidence type="ECO:0000313" key="4">
    <source>
        <dbReference type="WBParaSite" id="SSLN_0000955501-mRNA-1"/>
    </source>
</evidence>
<dbReference type="SUPFAM" id="SSF56672">
    <property type="entry name" value="DNA/RNA polymerases"/>
    <property type="match status" value="1"/>
</dbReference>
<feature type="domain" description="Reverse transcriptase" evidence="1">
    <location>
        <begin position="126"/>
        <end position="350"/>
    </location>
</feature>
<dbReference type="InterPro" id="IPR043502">
    <property type="entry name" value="DNA/RNA_pol_sf"/>
</dbReference>
<gene>
    <name evidence="2" type="ORF">SSLN_LOCUS9206</name>
</gene>
<protein>
    <submittedName>
        <fullName evidence="4">Reverse transcriptase domain-containing protein</fullName>
    </submittedName>
</protein>
<sequence length="481" mass="53903">MDGAGGEFVENFEKVEYLGRFFASVFTREPEHQLDYVNSAVIDAGPVLEYILFPEPLMQRDMQNLKEAKSMGPDDLPAKFLKELAGELSKPLAHIFNSLFESGKLPSEWKAVNICHKYKSGARSNVKNYRRVSLTSICCRIMESLIKKVTMKFLEEYRLLSELQHGFRQNHSCLSRSSLSTDQWTRALDEDGRVDVINTDFKKAFDSVPHKRLIYKLSEIGIRGMLLTWIADFLTRRLQTVCVDTLKSTPTPVLTGVPQGWVLGPLIFLVSINDWVDDLDCSAVMFADDVKLWRVIRSDSDRHALQEDLNRLSNWSARWLLNFNVGKCVVLRLRTRSTSEEDDSYENILNGQPLSIFEKEKDLGVLINSSLKPSSHFQESVQILVEFVLCPFGARQWGCVGADDGGKLVSPESPAEADQAIVDALWQTGQKSHHVPSNGKGKTSLASLCLSPAAPEKCEPGIFLIQLTLLGESGLAESSNI</sequence>
<dbReference type="STRING" id="70667.A0A183SYA8"/>
<dbReference type="Proteomes" id="UP000275846">
    <property type="component" value="Unassembled WGS sequence"/>
</dbReference>
<dbReference type="InterPro" id="IPR000477">
    <property type="entry name" value="RT_dom"/>
</dbReference>
<evidence type="ECO:0000313" key="3">
    <source>
        <dbReference type="Proteomes" id="UP000275846"/>
    </source>
</evidence>
<keyword evidence="3" id="KW-1185">Reference proteome</keyword>
<dbReference type="OrthoDB" id="6256444at2759"/>
<name>A0A183SYA8_SCHSO</name>
<accession>A0A183SYA8</accession>
<dbReference type="WBParaSite" id="SSLN_0000955501-mRNA-1">
    <property type="protein sequence ID" value="SSLN_0000955501-mRNA-1"/>
    <property type="gene ID" value="SSLN_0000955501"/>
</dbReference>
<dbReference type="PANTHER" id="PTHR33332">
    <property type="entry name" value="REVERSE TRANSCRIPTASE DOMAIN-CONTAINING PROTEIN"/>
    <property type="match status" value="1"/>
</dbReference>
<proteinExistence type="predicted"/>
<organism evidence="4">
    <name type="scientific">Schistocephalus solidus</name>
    <name type="common">Tapeworm</name>
    <dbReference type="NCBI Taxonomy" id="70667"/>
    <lineage>
        <taxon>Eukaryota</taxon>
        <taxon>Metazoa</taxon>
        <taxon>Spiralia</taxon>
        <taxon>Lophotrochozoa</taxon>
        <taxon>Platyhelminthes</taxon>
        <taxon>Cestoda</taxon>
        <taxon>Eucestoda</taxon>
        <taxon>Diphyllobothriidea</taxon>
        <taxon>Diphyllobothriidae</taxon>
        <taxon>Schistocephalus</taxon>
    </lineage>
</organism>
<dbReference type="EMBL" id="UYSU01035095">
    <property type="protein sequence ID" value="VDL95591.1"/>
    <property type="molecule type" value="Genomic_DNA"/>
</dbReference>
<dbReference type="AlphaFoldDB" id="A0A183SYA8"/>
<evidence type="ECO:0000259" key="1">
    <source>
        <dbReference type="PROSITE" id="PS50878"/>
    </source>
</evidence>
<dbReference type="Pfam" id="PF00078">
    <property type="entry name" value="RVT_1"/>
    <property type="match status" value="1"/>
</dbReference>